<organism evidence="1">
    <name type="scientific">Arundo donax</name>
    <name type="common">Giant reed</name>
    <name type="synonym">Donax arundinaceus</name>
    <dbReference type="NCBI Taxonomy" id="35708"/>
    <lineage>
        <taxon>Eukaryota</taxon>
        <taxon>Viridiplantae</taxon>
        <taxon>Streptophyta</taxon>
        <taxon>Embryophyta</taxon>
        <taxon>Tracheophyta</taxon>
        <taxon>Spermatophyta</taxon>
        <taxon>Magnoliopsida</taxon>
        <taxon>Liliopsida</taxon>
        <taxon>Poales</taxon>
        <taxon>Poaceae</taxon>
        <taxon>PACMAD clade</taxon>
        <taxon>Arundinoideae</taxon>
        <taxon>Arundineae</taxon>
        <taxon>Arundo</taxon>
    </lineage>
</organism>
<sequence>MVVPQQAARLVAQGHHQQVVAPTVCGAAVSEVDVAGPLVDVQPVQEVERHAAGLRGHDLRHPAARRHPEQPQVRVGDVQVAGLPVELQPQRAPAHALRHHQLLLRRANHHALVLVVVGEFGPSSPAAAPLEDSSVGDAGVWPAAAAIEGETLRAGHRLRQRHHDEPRIYGLGLVRHGRR</sequence>
<reference evidence="1" key="2">
    <citation type="journal article" date="2015" name="Data Brief">
        <title>Shoot transcriptome of the giant reed, Arundo donax.</title>
        <authorList>
            <person name="Barrero R.A."/>
            <person name="Guerrero F.D."/>
            <person name="Moolhuijzen P."/>
            <person name="Goolsby J.A."/>
            <person name="Tidwell J."/>
            <person name="Bellgard S.E."/>
            <person name="Bellgard M.I."/>
        </authorList>
    </citation>
    <scope>NUCLEOTIDE SEQUENCE</scope>
    <source>
        <tissue evidence="1">Shoot tissue taken approximately 20 cm above the soil surface</tissue>
    </source>
</reference>
<dbReference type="EMBL" id="GBRH01258965">
    <property type="protein sequence ID" value="JAD38930.1"/>
    <property type="molecule type" value="Transcribed_RNA"/>
</dbReference>
<evidence type="ECO:0000313" key="1">
    <source>
        <dbReference type="EMBL" id="JAD38930.1"/>
    </source>
</evidence>
<dbReference type="AlphaFoldDB" id="A0A0A8ZQ91"/>
<proteinExistence type="predicted"/>
<accession>A0A0A8ZQ91</accession>
<protein>
    <submittedName>
        <fullName evidence="1">Uncharacterized protein</fullName>
    </submittedName>
</protein>
<reference evidence="1" key="1">
    <citation type="submission" date="2014-09" db="EMBL/GenBank/DDBJ databases">
        <authorList>
            <person name="Magalhaes I.L.F."/>
            <person name="Oliveira U."/>
            <person name="Santos F.R."/>
            <person name="Vidigal T.H.D.A."/>
            <person name="Brescovit A.D."/>
            <person name="Santos A.J."/>
        </authorList>
    </citation>
    <scope>NUCLEOTIDE SEQUENCE</scope>
    <source>
        <tissue evidence="1">Shoot tissue taken approximately 20 cm above the soil surface</tissue>
    </source>
</reference>
<name>A0A0A8ZQ91_ARUDO</name>